<reference evidence="1" key="1">
    <citation type="journal article" date="2023" name="Insect Mol. Biol.">
        <title>Genome sequencing provides insights into the evolution of gene families encoding plant cell wall-degrading enzymes in longhorned beetles.</title>
        <authorList>
            <person name="Shin N.R."/>
            <person name="Okamura Y."/>
            <person name="Kirsch R."/>
            <person name="Pauchet Y."/>
        </authorList>
    </citation>
    <scope>NUCLEOTIDE SEQUENCE</scope>
    <source>
        <strain evidence="1">AMC_N1</strain>
    </source>
</reference>
<dbReference type="AlphaFoldDB" id="A0AAV8ZAF6"/>
<organism evidence="1 2">
    <name type="scientific">Aromia moschata</name>
    <dbReference type="NCBI Taxonomy" id="1265417"/>
    <lineage>
        <taxon>Eukaryota</taxon>
        <taxon>Metazoa</taxon>
        <taxon>Ecdysozoa</taxon>
        <taxon>Arthropoda</taxon>
        <taxon>Hexapoda</taxon>
        <taxon>Insecta</taxon>
        <taxon>Pterygota</taxon>
        <taxon>Neoptera</taxon>
        <taxon>Endopterygota</taxon>
        <taxon>Coleoptera</taxon>
        <taxon>Polyphaga</taxon>
        <taxon>Cucujiformia</taxon>
        <taxon>Chrysomeloidea</taxon>
        <taxon>Cerambycidae</taxon>
        <taxon>Cerambycinae</taxon>
        <taxon>Callichromatini</taxon>
        <taxon>Aromia</taxon>
    </lineage>
</organism>
<dbReference type="EMBL" id="JAPWTK010000009">
    <property type="protein sequence ID" value="KAJ8960341.1"/>
    <property type="molecule type" value="Genomic_DNA"/>
</dbReference>
<proteinExistence type="predicted"/>
<sequence length="88" mass="9838">MDVFIYLIARIAKWITVTIDEMTDGAKKKTRTLADIANSRRSDQEGEETCTEEALEECHVVRDRLRNLLGGVGYRVASATLKVNGIPN</sequence>
<protein>
    <submittedName>
        <fullName evidence="1">Uncharacterized protein</fullName>
    </submittedName>
</protein>
<dbReference type="Proteomes" id="UP001162162">
    <property type="component" value="Unassembled WGS sequence"/>
</dbReference>
<evidence type="ECO:0000313" key="1">
    <source>
        <dbReference type="EMBL" id="KAJ8960341.1"/>
    </source>
</evidence>
<evidence type="ECO:0000313" key="2">
    <source>
        <dbReference type="Proteomes" id="UP001162162"/>
    </source>
</evidence>
<name>A0AAV8ZAF6_9CUCU</name>
<gene>
    <name evidence="1" type="ORF">NQ318_004076</name>
</gene>
<accession>A0AAV8ZAF6</accession>
<keyword evidence="2" id="KW-1185">Reference proteome</keyword>
<comment type="caution">
    <text evidence="1">The sequence shown here is derived from an EMBL/GenBank/DDBJ whole genome shotgun (WGS) entry which is preliminary data.</text>
</comment>